<evidence type="ECO:0000256" key="2">
    <source>
        <dbReference type="ARBA" id="ARBA00011738"/>
    </source>
</evidence>
<evidence type="ECO:0000256" key="3">
    <source>
        <dbReference type="ARBA" id="ARBA00012153"/>
    </source>
</evidence>
<evidence type="ECO:0000256" key="11">
    <source>
        <dbReference type="ARBA" id="ARBA00060730"/>
    </source>
</evidence>
<dbReference type="InterPro" id="IPR000422">
    <property type="entry name" value="DHBP_synthase_RibB"/>
</dbReference>
<proteinExistence type="inferred from homology"/>
<dbReference type="PANTHER" id="PTHR21327:SF18">
    <property type="entry name" value="3,4-DIHYDROXY-2-BUTANONE 4-PHOSPHATE SYNTHASE"/>
    <property type="match status" value="1"/>
</dbReference>
<keyword evidence="5 12" id="KW-0686">Riboflavin biosynthesis</keyword>
<gene>
    <name evidence="13" type="ORF">PHISCL_03481</name>
</gene>
<name>A0A3A2ZM02_9EURO</name>
<comment type="pathway">
    <text evidence="1 12">Cofactor biosynthesis; riboflavin biosynthesis; 2-hydroxy-3-oxobutyl phosphate from D-ribulose 5-phosphate: step 1/1.</text>
</comment>
<organism evidence="13 14">
    <name type="scientific">Aspergillus sclerotialis</name>
    <dbReference type="NCBI Taxonomy" id="2070753"/>
    <lineage>
        <taxon>Eukaryota</taxon>
        <taxon>Fungi</taxon>
        <taxon>Dikarya</taxon>
        <taxon>Ascomycota</taxon>
        <taxon>Pezizomycotina</taxon>
        <taxon>Eurotiomycetes</taxon>
        <taxon>Eurotiomycetidae</taxon>
        <taxon>Eurotiales</taxon>
        <taxon>Aspergillaceae</taxon>
        <taxon>Aspergillus</taxon>
        <taxon>Aspergillus subgen. Polypaecilum</taxon>
    </lineage>
</organism>
<keyword evidence="8" id="KW-0318">Glutathionylation</keyword>
<dbReference type="NCBIfam" id="TIGR00506">
    <property type="entry name" value="ribB"/>
    <property type="match status" value="1"/>
</dbReference>
<dbReference type="InterPro" id="IPR017945">
    <property type="entry name" value="DHBP_synth_RibB-like_a/b_dom"/>
</dbReference>
<evidence type="ECO:0000256" key="9">
    <source>
        <dbReference type="ARBA" id="ARBA00023211"/>
    </source>
</evidence>
<evidence type="ECO:0000313" key="14">
    <source>
        <dbReference type="Proteomes" id="UP000266188"/>
    </source>
</evidence>
<dbReference type="GO" id="GO:0009231">
    <property type="term" value="P:riboflavin biosynthetic process"/>
    <property type="evidence" value="ECO:0007669"/>
    <property type="project" value="UniProtKB-UniPathway"/>
</dbReference>
<evidence type="ECO:0000256" key="1">
    <source>
        <dbReference type="ARBA" id="ARBA00004904"/>
    </source>
</evidence>
<comment type="catalytic activity">
    <reaction evidence="12">
        <text>D-ribulose 5-phosphate = (2S)-2-hydroxy-3-oxobutyl phosphate + formate + H(+)</text>
        <dbReference type="Rhea" id="RHEA:18457"/>
        <dbReference type="ChEBI" id="CHEBI:15378"/>
        <dbReference type="ChEBI" id="CHEBI:15740"/>
        <dbReference type="ChEBI" id="CHEBI:58121"/>
        <dbReference type="ChEBI" id="CHEBI:58830"/>
        <dbReference type="EC" id="4.1.99.12"/>
    </reaction>
</comment>
<evidence type="ECO:0000256" key="5">
    <source>
        <dbReference type="ARBA" id="ARBA00022619"/>
    </source>
</evidence>
<reference evidence="14" key="1">
    <citation type="submission" date="2017-02" db="EMBL/GenBank/DDBJ databases">
        <authorList>
            <person name="Tafer H."/>
            <person name="Lopandic K."/>
        </authorList>
    </citation>
    <scope>NUCLEOTIDE SEQUENCE [LARGE SCALE GENOMIC DNA]</scope>
    <source>
        <strain evidence="14">CBS 366.77</strain>
    </source>
</reference>
<dbReference type="GO" id="GO:0046872">
    <property type="term" value="F:metal ion binding"/>
    <property type="evidence" value="ECO:0007669"/>
    <property type="project" value="UniProtKB-KW"/>
</dbReference>
<sequence>MPSPLEPSLQFDSIEDTIQAFTHLGTENGEFIIVLDSQDRENEGDLIIAAESITDAQMAFLVRYSSGLICAPITPSLAARLDLPQMVTENTDPKGTAYTITIDSSDPSTTTGISAHDRALTCRTLASPNAQIDDFRRPGHIIPLRAKSGGVRERKGHTEAAVEFCRLAGKPQAGVIAELVEEGETVEGVPEIGGDNGMMRRDGCLRFGKRWGIKVCTIEDLVDYLERTEGVGIANGKH</sequence>
<comment type="cofactor">
    <cofactor evidence="12">
        <name>Mg(2+)</name>
        <dbReference type="ChEBI" id="CHEBI:18420"/>
    </cofactor>
    <cofactor evidence="12">
        <name>Mn(2+)</name>
        <dbReference type="ChEBI" id="CHEBI:29035"/>
    </cofactor>
    <text evidence="12">Binds 2 divalent metal cations per subunit. Magnesium or manganese.</text>
</comment>
<comment type="subunit">
    <text evidence="2 12">Homodimer.</text>
</comment>
<dbReference type="STRING" id="2070753.A0A3A2ZM02"/>
<dbReference type="GO" id="GO:0008686">
    <property type="term" value="F:3,4-dihydroxy-2-butanone-4-phosphate synthase activity"/>
    <property type="evidence" value="ECO:0007669"/>
    <property type="project" value="UniProtKB-EC"/>
</dbReference>
<comment type="function">
    <text evidence="12">Catalyzes the conversion of D-ribulose 5-phosphate to formate and 3,4-dihydroxy-2-butanone 4-phosphate.</text>
</comment>
<dbReference type="EMBL" id="MVGC01000091">
    <property type="protein sequence ID" value="RJE24162.1"/>
    <property type="molecule type" value="Genomic_DNA"/>
</dbReference>
<evidence type="ECO:0000256" key="10">
    <source>
        <dbReference type="ARBA" id="ARBA00023239"/>
    </source>
</evidence>
<keyword evidence="9 12" id="KW-0464">Manganese</keyword>
<comment type="similarity">
    <text evidence="11 12">Belongs to the DHBP synthase family.</text>
</comment>
<dbReference type="GO" id="GO:0005829">
    <property type="term" value="C:cytosol"/>
    <property type="evidence" value="ECO:0007669"/>
    <property type="project" value="TreeGrafter"/>
</dbReference>
<evidence type="ECO:0000313" key="13">
    <source>
        <dbReference type="EMBL" id="RJE24162.1"/>
    </source>
</evidence>
<evidence type="ECO:0000256" key="7">
    <source>
        <dbReference type="ARBA" id="ARBA00022842"/>
    </source>
</evidence>
<dbReference type="EC" id="4.1.99.12" evidence="3 12"/>
<dbReference type="Proteomes" id="UP000266188">
    <property type="component" value="Unassembled WGS sequence"/>
</dbReference>
<comment type="caution">
    <text evidence="13">The sequence shown here is derived from an EMBL/GenBank/DDBJ whole genome shotgun (WGS) entry which is preliminary data.</text>
</comment>
<dbReference type="OrthoDB" id="60371at2759"/>
<keyword evidence="10 12" id="KW-0456">Lyase</keyword>
<dbReference type="FunFam" id="3.90.870.10:FF:000002">
    <property type="entry name" value="3,4-dihydroxy-2-butanone 4-phosphate synthase"/>
    <property type="match status" value="1"/>
</dbReference>
<evidence type="ECO:0000256" key="12">
    <source>
        <dbReference type="RuleBase" id="RU003843"/>
    </source>
</evidence>
<keyword evidence="7 12" id="KW-0460">Magnesium</keyword>
<dbReference type="GO" id="GO:0005758">
    <property type="term" value="C:mitochondrial intermembrane space"/>
    <property type="evidence" value="ECO:0007669"/>
    <property type="project" value="TreeGrafter"/>
</dbReference>
<evidence type="ECO:0000256" key="6">
    <source>
        <dbReference type="ARBA" id="ARBA00022723"/>
    </source>
</evidence>
<dbReference type="PANTHER" id="PTHR21327">
    <property type="entry name" value="GTP CYCLOHYDROLASE II-RELATED"/>
    <property type="match status" value="1"/>
</dbReference>
<keyword evidence="14" id="KW-1185">Reference proteome</keyword>
<dbReference type="Gene3D" id="3.90.870.10">
    <property type="entry name" value="DHBP synthase"/>
    <property type="match status" value="1"/>
</dbReference>
<keyword evidence="6 12" id="KW-0479">Metal-binding</keyword>
<accession>A0A3A2ZM02</accession>
<evidence type="ECO:0000256" key="8">
    <source>
        <dbReference type="ARBA" id="ARBA00023206"/>
    </source>
</evidence>
<protein>
    <recommendedName>
        <fullName evidence="4 12">3,4-dihydroxy-2-butanone 4-phosphate synthase</fullName>
        <shortName evidence="12">DHBP synthase</shortName>
        <ecNumber evidence="3 12">4.1.99.12</ecNumber>
    </recommendedName>
</protein>
<evidence type="ECO:0000256" key="4">
    <source>
        <dbReference type="ARBA" id="ARBA00018836"/>
    </source>
</evidence>
<dbReference type="SUPFAM" id="SSF55821">
    <property type="entry name" value="YrdC/RibB"/>
    <property type="match status" value="1"/>
</dbReference>
<dbReference type="Pfam" id="PF00926">
    <property type="entry name" value="DHBP_synthase"/>
    <property type="match status" value="1"/>
</dbReference>
<dbReference type="AlphaFoldDB" id="A0A3A2ZM02"/>
<dbReference type="UniPathway" id="UPA00275">
    <property type="reaction ID" value="UER00399"/>
</dbReference>